<evidence type="ECO:0000313" key="3">
    <source>
        <dbReference type="Proteomes" id="UP001642409"/>
    </source>
</evidence>
<reference evidence="2 3" key="2">
    <citation type="submission" date="2024-07" db="EMBL/GenBank/DDBJ databases">
        <authorList>
            <person name="Akdeniz Z."/>
        </authorList>
    </citation>
    <scope>NUCLEOTIDE SEQUENCE [LARGE SCALE GENOMIC DNA]</scope>
</reference>
<dbReference type="Proteomes" id="UP001642409">
    <property type="component" value="Unassembled WGS sequence"/>
</dbReference>
<accession>A0AA86PAK8</accession>
<dbReference type="EMBL" id="CATOUU010000517">
    <property type="protein sequence ID" value="CAI9932477.1"/>
    <property type="molecule type" value="Genomic_DNA"/>
</dbReference>
<sequence>MSSIVDGYSEPVRSSVALGFTFLPCSHTLEAWRRSRCPSSGSLTISLTLLRRDGASCRALVIKPVECSLASSLARYFKATVFAQESIKTQDINTIYHLYYREDGQINLY</sequence>
<gene>
    <name evidence="2" type="ORF">HINF_LOCUS19740</name>
    <name evidence="1" type="ORF">HINF_LOCUS20122</name>
</gene>
<dbReference type="EMBL" id="CAXDID020000052">
    <property type="protein sequence ID" value="CAL6005814.1"/>
    <property type="molecule type" value="Genomic_DNA"/>
</dbReference>
<protein>
    <submittedName>
        <fullName evidence="2">Hypothetical_protein</fullName>
    </submittedName>
</protein>
<reference evidence="1" key="1">
    <citation type="submission" date="2023-06" db="EMBL/GenBank/DDBJ databases">
        <authorList>
            <person name="Kurt Z."/>
        </authorList>
    </citation>
    <scope>NUCLEOTIDE SEQUENCE</scope>
</reference>
<dbReference type="AlphaFoldDB" id="A0AA86PAK8"/>
<comment type="caution">
    <text evidence="1">The sequence shown here is derived from an EMBL/GenBank/DDBJ whole genome shotgun (WGS) entry which is preliminary data.</text>
</comment>
<name>A0AA86PAK8_9EUKA</name>
<evidence type="ECO:0000313" key="1">
    <source>
        <dbReference type="EMBL" id="CAI9932477.1"/>
    </source>
</evidence>
<evidence type="ECO:0000313" key="2">
    <source>
        <dbReference type="EMBL" id="CAL6005814.1"/>
    </source>
</evidence>
<keyword evidence="3" id="KW-1185">Reference proteome</keyword>
<organism evidence="1">
    <name type="scientific">Hexamita inflata</name>
    <dbReference type="NCBI Taxonomy" id="28002"/>
    <lineage>
        <taxon>Eukaryota</taxon>
        <taxon>Metamonada</taxon>
        <taxon>Diplomonadida</taxon>
        <taxon>Hexamitidae</taxon>
        <taxon>Hexamitinae</taxon>
        <taxon>Hexamita</taxon>
    </lineage>
</organism>
<proteinExistence type="predicted"/>